<sequence>MARGVAVQAEGGRALTDQLLELVHDPARLAHMRGRAEAFRIARPAERAWEALQPRPQPELSMSKAR</sequence>
<dbReference type="EMBL" id="CP003422">
    <property type="protein sequence ID" value="AFH59430.2"/>
    <property type="molecule type" value="Genomic_DNA"/>
</dbReference>
<accession>I0BAN3</accession>
<evidence type="ECO:0000313" key="1">
    <source>
        <dbReference type="EMBL" id="AFH59430.2"/>
    </source>
</evidence>
<evidence type="ECO:0000313" key="2">
    <source>
        <dbReference type="Proteomes" id="UP000007392"/>
    </source>
</evidence>
<organism evidence="1 2">
    <name type="scientific">Paenibacillus mucilaginosus K02</name>
    <dbReference type="NCBI Taxonomy" id="997761"/>
    <lineage>
        <taxon>Bacteria</taxon>
        <taxon>Bacillati</taxon>
        <taxon>Bacillota</taxon>
        <taxon>Bacilli</taxon>
        <taxon>Bacillales</taxon>
        <taxon>Paenibacillaceae</taxon>
        <taxon>Paenibacillus</taxon>
    </lineage>
</organism>
<dbReference type="AlphaFoldDB" id="I0BAN3"/>
<dbReference type="HOGENOM" id="CLU_2827065_0_0_9"/>
<reference evidence="1 2" key="1">
    <citation type="submission" date="2013-06" db="EMBL/GenBank/DDBJ databases">
        <title>Complete genome sequence of Paenibacillus mucilaginosus K02.</title>
        <authorList>
            <person name="Xiao B."/>
            <person name="Sun L."/>
            <person name="Xiao L."/>
            <person name="Lian B."/>
        </authorList>
    </citation>
    <scope>NUCLEOTIDE SEQUENCE [LARGE SCALE GENOMIC DNA]</scope>
    <source>
        <strain evidence="1 2">K02</strain>
    </source>
</reference>
<protein>
    <submittedName>
        <fullName evidence="1">Uncharacterized protein</fullName>
    </submittedName>
</protein>
<name>I0BAN3_9BACL</name>
<proteinExistence type="predicted"/>
<gene>
    <name evidence="1" type="ORF">B2K_01585</name>
</gene>
<dbReference type="Proteomes" id="UP000007392">
    <property type="component" value="Chromosome"/>
</dbReference>
<dbReference type="KEGG" id="pmw:B2K_01585"/>